<comment type="pathway">
    <text evidence="2">Lipid metabolism.</text>
</comment>
<keyword evidence="9 14" id="KW-0472">Membrane</keyword>
<dbReference type="PANTHER" id="PTHR23063:SF52">
    <property type="entry name" value="LYSOPHOSPHATIDYLCHOLINE ACYLTRANSFERASE"/>
    <property type="match status" value="1"/>
</dbReference>
<keyword evidence="8" id="KW-0443">Lipid metabolism</keyword>
<dbReference type="AlphaFoldDB" id="A0A7S1CHV6"/>
<evidence type="ECO:0000256" key="12">
    <source>
        <dbReference type="ARBA" id="ARBA00023315"/>
    </source>
</evidence>
<name>A0A7S1CHV6_9STRA</name>
<evidence type="ECO:0000256" key="3">
    <source>
        <dbReference type="ARBA" id="ARBA00008655"/>
    </source>
</evidence>
<evidence type="ECO:0000256" key="5">
    <source>
        <dbReference type="ARBA" id="ARBA00022679"/>
    </source>
</evidence>
<organism evidence="16">
    <name type="scientific">Bicosoecida sp. CB-2014</name>
    <dbReference type="NCBI Taxonomy" id="1486930"/>
    <lineage>
        <taxon>Eukaryota</taxon>
        <taxon>Sar</taxon>
        <taxon>Stramenopiles</taxon>
        <taxon>Bigyra</taxon>
        <taxon>Opalozoa</taxon>
        <taxon>Bicosoecida</taxon>
    </lineage>
</organism>
<accession>A0A7S1CHV6</accession>
<protein>
    <recommendedName>
        <fullName evidence="15">Phospholipid/glycerol acyltransferase domain-containing protein</fullName>
    </recommendedName>
</protein>
<feature type="region of interest" description="Disordered" evidence="13">
    <location>
        <begin position="364"/>
        <end position="386"/>
    </location>
</feature>
<sequence length="386" mass="41342">MAAAAPVASVGSTRGGAAAEWPPFNPFVRHPTSTLGKIKMAFAGIVLVPVRVAGTFVTLLLLWLWVTVFSIGADSSLPYPKGRSKWLVGGCKFGARALLFFYGYWWLHEDYVVADPVARAAQPLPAVVVSNHMSFIEVLYITARYGCCFVSKAGNRKLPFVGAVADAMQCIWVDREHSRSTGDGSGSGGSTSSAIIERMNAPPGDWPPLALFPEGTTTTGHIMIHMRTGAFLAGAPVQPVAMRLPFSRVYGFDPAFSCTNIWLHALGLMSQPVNHLYATHLPVYVPSAAEKADPHLFANNVRAAIAGTLGVKTYELEWMHKLQYELSPKKQAMGARLLADHHGGVPPPPPVFTHDAFGVPLRAAEARGRTGGGGDKGKGRESAKGK</sequence>
<dbReference type="CDD" id="cd07991">
    <property type="entry name" value="LPLAT_LPCAT1-like"/>
    <property type="match status" value="1"/>
</dbReference>
<dbReference type="GO" id="GO:0016020">
    <property type="term" value="C:membrane"/>
    <property type="evidence" value="ECO:0007669"/>
    <property type="project" value="UniProtKB-SubCell"/>
</dbReference>
<evidence type="ECO:0000256" key="2">
    <source>
        <dbReference type="ARBA" id="ARBA00005189"/>
    </source>
</evidence>
<evidence type="ECO:0000256" key="14">
    <source>
        <dbReference type="SAM" id="Phobius"/>
    </source>
</evidence>
<evidence type="ECO:0000256" key="4">
    <source>
        <dbReference type="ARBA" id="ARBA00022516"/>
    </source>
</evidence>
<evidence type="ECO:0000256" key="6">
    <source>
        <dbReference type="ARBA" id="ARBA00022692"/>
    </source>
</evidence>
<evidence type="ECO:0000256" key="8">
    <source>
        <dbReference type="ARBA" id="ARBA00023098"/>
    </source>
</evidence>
<keyword evidence="4" id="KW-0444">Lipid biosynthesis</keyword>
<evidence type="ECO:0000313" key="16">
    <source>
        <dbReference type="EMBL" id="CAD8918235.1"/>
    </source>
</evidence>
<keyword evidence="12" id="KW-0012">Acyltransferase</keyword>
<evidence type="ECO:0000256" key="11">
    <source>
        <dbReference type="ARBA" id="ARBA00023264"/>
    </source>
</evidence>
<dbReference type="GO" id="GO:0008654">
    <property type="term" value="P:phospholipid biosynthetic process"/>
    <property type="evidence" value="ECO:0007669"/>
    <property type="project" value="UniProtKB-KW"/>
</dbReference>
<evidence type="ECO:0000256" key="10">
    <source>
        <dbReference type="ARBA" id="ARBA00023209"/>
    </source>
</evidence>
<evidence type="ECO:0000256" key="13">
    <source>
        <dbReference type="SAM" id="MobiDB-lite"/>
    </source>
</evidence>
<evidence type="ECO:0000256" key="1">
    <source>
        <dbReference type="ARBA" id="ARBA00004370"/>
    </source>
</evidence>
<dbReference type="InterPro" id="IPR002123">
    <property type="entry name" value="Plipid/glycerol_acylTrfase"/>
</dbReference>
<feature type="domain" description="Phospholipid/glycerol acyltransferase" evidence="15">
    <location>
        <begin position="126"/>
        <end position="245"/>
    </location>
</feature>
<evidence type="ECO:0000259" key="15">
    <source>
        <dbReference type="SMART" id="SM00563"/>
    </source>
</evidence>
<dbReference type="InterPro" id="IPR045252">
    <property type="entry name" value="LPCAT1-like"/>
</dbReference>
<keyword evidence="10" id="KW-0594">Phospholipid biosynthesis</keyword>
<evidence type="ECO:0000256" key="7">
    <source>
        <dbReference type="ARBA" id="ARBA00022989"/>
    </source>
</evidence>
<keyword evidence="6 14" id="KW-0812">Transmembrane</keyword>
<dbReference type="Pfam" id="PF01553">
    <property type="entry name" value="Acyltransferase"/>
    <property type="match status" value="1"/>
</dbReference>
<feature type="transmembrane region" description="Helical" evidence="14">
    <location>
        <begin position="42"/>
        <end position="66"/>
    </location>
</feature>
<dbReference type="SUPFAM" id="SSF69593">
    <property type="entry name" value="Glycerol-3-phosphate (1)-acyltransferase"/>
    <property type="match status" value="1"/>
</dbReference>
<proteinExistence type="inferred from homology"/>
<dbReference type="EMBL" id="HBFS01017031">
    <property type="protein sequence ID" value="CAD8918235.1"/>
    <property type="molecule type" value="Transcribed_RNA"/>
</dbReference>
<dbReference type="SMART" id="SM00563">
    <property type="entry name" value="PlsC"/>
    <property type="match status" value="1"/>
</dbReference>
<feature type="compositionally biased region" description="Basic and acidic residues" evidence="13">
    <location>
        <begin position="375"/>
        <end position="386"/>
    </location>
</feature>
<comment type="subcellular location">
    <subcellularLocation>
        <location evidence="1">Membrane</location>
    </subcellularLocation>
</comment>
<dbReference type="GO" id="GO:0008374">
    <property type="term" value="F:O-acyltransferase activity"/>
    <property type="evidence" value="ECO:0007669"/>
    <property type="project" value="InterPro"/>
</dbReference>
<dbReference type="PANTHER" id="PTHR23063">
    <property type="entry name" value="PHOSPHOLIPID ACYLTRANSFERASE"/>
    <property type="match status" value="1"/>
</dbReference>
<keyword evidence="5" id="KW-0808">Transferase</keyword>
<gene>
    <name evidence="16" type="ORF">BSP0115_LOCUS11496</name>
</gene>
<evidence type="ECO:0000256" key="9">
    <source>
        <dbReference type="ARBA" id="ARBA00023136"/>
    </source>
</evidence>
<reference evidence="16" key="1">
    <citation type="submission" date="2021-01" db="EMBL/GenBank/DDBJ databases">
        <authorList>
            <person name="Corre E."/>
            <person name="Pelletier E."/>
            <person name="Niang G."/>
            <person name="Scheremetjew M."/>
            <person name="Finn R."/>
            <person name="Kale V."/>
            <person name="Holt S."/>
            <person name="Cochrane G."/>
            <person name="Meng A."/>
            <person name="Brown T."/>
            <person name="Cohen L."/>
        </authorList>
    </citation>
    <scope>NUCLEOTIDE SEQUENCE</scope>
    <source>
        <strain evidence="16">Ms1</strain>
    </source>
</reference>
<comment type="similarity">
    <text evidence="3">Belongs to the 1-acyl-sn-glycerol-3-phosphate acyltransferase family.</text>
</comment>
<keyword evidence="11" id="KW-1208">Phospholipid metabolism</keyword>
<keyword evidence="7 14" id="KW-1133">Transmembrane helix</keyword>